<comment type="similarity">
    <text evidence="1 8">Belongs to the thioredoxin family.</text>
</comment>
<reference evidence="12 13" key="1">
    <citation type="submission" date="2017-04" db="EMBL/GenBank/DDBJ databases">
        <authorList>
            <person name="Afonso C.L."/>
            <person name="Miller P.J."/>
            <person name="Scott M.A."/>
            <person name="Spackman E."/>
            <person name="Goraichik I."/>
            <person name="Dimitrov K.M."/>
            <person name="Suarez D.L."/>
            <person name="Swayne D.E."/>
        </authorList>
    </citation>
    <scope>NUCLEOTIDE SEQUENCE [LARGE SCALE GENOMIC DNA]</scope>
    <source>
        <strain evidence="12 13">DSM 12555</strain>
    </source>
</reference>
<dbReference type="RefSeq" id="WP_084117789.1">
    <property type="nucleotide sequence ID" value="NZ_FWXH01000039.1"/>
</dbReference>
<feature type="site" description="Contributes to redox potential value" evidence="9">
    <location>
        <position position="29"/>
    </location>
</feature>
<keyword evidence="6 10" id="KW-0676">Redox-active center</keyword>
<gene>
    <name evidence="12" type="ORF">SAMN02745134_03817</name>
</gene>
<evidence type="ECO:0000313" key="13">
    <source>
        <dbReference type="Proteomes" id="UP000192468"/>
    </source>
</evidence>
<dbReference type="InterPro" id="IPR036249">
    <property type="entry name" value="Thioredoxin-like_sf"/>
</dbReference>
<dbReference type="PIRSF" id="PIRSF000077">
    <property type="entry name" value="Thioredoxin"/>
    <property type="match status" value="1"/>
</dbReference>
<dbReference type="STRING" id="1121291.SAMN02745134_03817"/>
<feature type="site" description="Deprotonates C-terminal active site Cys" evidence="9">
    <location>
        <position position="22"/>
    </location>
</feature>
<keyword evidence="13" id="KW-1185">Reference proteome</keyword>
<feature type="active site" description="Nucleophile" evidence="9">
    <location>
        <position position="28"/>
    </location>
</feature>
<keyword evidence="4" id="KW-0249">Electron transport</keyword>
<dbReference type="Gene3D" id="3.40.30.10">
    <property type="entry name" value="Glutaredoxin"/>
    <property type="match status" value="1"/>
</dbReference>
<dbReference type="EMBL" id="FWXH01000039">
    <property type="protein sequence ID" value="SMC29249.1"/>
    <property type="molecule type" value="Genomic_DNA"/>
</dbReference>
<evidence type="ECO:0000256" key="1">
    <source>
        <dbReference type="ARBA" id="ARBA00008987"/>
    </source>
</evidence>
<dbReference type="SUPFAM" id="SSF52833">
    <property type="entry name" value="Thioredoxin-like"/>
    <property type="match status" value="1"/>
</dbReference>
<dbReference type="Proteomes" id="UP000192468">
    <property type="component" value="Unassembled WGS sequence"/>
</dbReference>
<dbReference type="AlphaFoldDB" id="A0A1W1XZ52"/>
<dbReference type="PROSITE" id="PS00194">
    <property type="entry name" value="THIOREDOXIN_1"/>
    <property type="match status" value="1"/>
</dbReference>
<dbReference type="PANTHER" id="PTHR45663:SF11">
    <property type="entry name" value="GEO12009P1"/>
    <property type="match status" value="1"/>
</dbReference>
<feature type="active site" description="Nucleophile" evidence="9">
    <location>
        <position position="31"/>
    </location>
</feature>
<dbReference type="InterPro" id="IPR013766">
    <property type="entry name" value="Thioredoxin_domain"/>
</dbReference>
<evidence type="ECO:0000256" key="6">
    <source>
        <dbReference type="ARBA" id="ARBA00023284"/>
    </source>
</evidence>
<dbReference type="FunFam" id="3.40.30.10:FF:000001">
    <property type="entry name" value="Thioredoxin"/>
    <property type="match status" value="1"/>
</dbReference>
<dbReference type="GO" id="GO:0005829">
    <property type="term" value="C:cytosol"/>
    <property type="evidence" value="ECO:0007669"/>
    <property type="project" value="TreeGrafter"/>
</dbReference>
<feature type="domain" description="Thioredoxin" evidence="11">
    <location>
        <begin position="1"/>
        <end position="103"/>
    </location>
</feature>
<evidence type="ECO:0000256" key="7">
    <source>
        <dbReference type="NCBIfam" id="TIGR01068"/>
    </source>
</evidence>
<evidence type="ECO:0000256" key="3">
    <source>
        <dbReference type="ARBA" id="ARBA00022448"/>
    </source>
</evidence>
<dbReference type="PROSITE" id="PS51352">
    <property type="entry name" value="THIOREDOXIN_2"/>
    <property type="match status" value="1"/>
</dbReference>
<evidence type="ECO:0000256" key="2">
    <source>
        <dbReference type="ARBA" id="ARBA00020570"/>
    </source>
</evidence>
<dbReference type="CDD" id="cd02947">
    <property type="entry name" value="TRX_family"/>
    <property type="match status" value="1"/>
</dbReference>
<evidence type="ECO:0000256" key="10">
    <source>
        <dbReference type="PIRSR" id="PIRSR000077-4"/>
    </source>
</evidence>
<organism evidence="12 13">
    <name type="scientific">Clostridium acidisoli DSM 12555</name>
    <dbReference type="NCBI Taxonomy" id="1121291"/>
    <lineage>
        <taxon>Bacteria</taxon>
        <taxon>Bacillati</taxon>
        <taxon>Bacillota</taxon>
        <taxon>Clostridia</taxon>
        <taxon>Eubacteriales</taxon>
        <taxon>Clostridiaceae</taxon>
        <taxon>Clostridium</taxon>
    </lineage>
</organism>
<sequence>MVNEVKDANFNDEISKGTVVVDFWATWCGPCKMLGPVIEELSEDLSEKAKFVKVNVDENPATASHYKIASIPTLLVFKDGDIAETLVGFRPKAALKEVLEKYV</sequence>
<evidence type="ECO:0000256" key="8">
    <source>
        <dbReference type="PIRNR" id="PIRNR000077"/>
    </source>
</evidence>
<keyword evidence="5 10" id="KW-1015">Disulfide bond</keyword>
<dbReference type="OrthoDB" id="9790390at2"/>
<evidence type="ECO:0000256" key="5">
    <source>
        <dbReference type="ARBA" id="ARBA00023157"/>
    </source>
</evidence>
<dbReference type="Pfam" id="PF00085">
    <property type="entry name" value="Thioredoxin"/>
    <property type="match status" value="1"/>
</dbReference>
<dbReference type="GO" id="GO:0015035">
    <property type="term" value="F:protein-disulfide reductase activity"/>
    <property type="evidence" value="ECO:0007669"/>
    <property type="project" value="UniProtKB-UniRule"/>
</dbReference>
<evidence type="ECO:0000256" key="4">
    <source>
        <dbReference type="ARBA" id="ARBA00022982"/>
    </source>
</evidence>
<evidence type="ECO:0000256" key="9">
    <source>
        <dbReference type="PIRSR" id="PIRSR000077-1"/>
    </source>
</evidence>
<accession>A0A1W1XZ52</accession>
<dbReference type="NCBIfam" id="TIGR01068">
    <property type="entry name" value="thioredoxin"/>
    <property type="match status" value="1"/>
</dbReference>
<dbReference type="PANTHER" id="PTHR45663">
    <property type="entry name" value="GEO12009P1"/>
    <property type="match status" value="1"/>
</dbReference>
<dbReference type="InterPro" id="IPR017937">
    <property type="entry name" value="Thioredoxin_CS"/>
</dbReference>
<evidence type="ECO:0000313" key="12">
    <source>
        <dbReference type="EMBL" id="SMC29249.1"/>
    </source>
</evidence>
<name>A0A1W1XZ52_9CLOT</name>
<protein>
    <recommendedName>
        <fullName evidence="2 7">Thioredoxin</fullName>
    </recommendedName>
</protein>
<feature type="site" description="Contributes to redox potential value" evidence="9">
    <location>
        <position position="30"/>
    </location>
</feature>
<feature type="disulfide bond" description="Redox-active" evidence="10">
    <location>
        <begin position="28"/>
        <end position="31"/>
    </location>
</feature>
<dbReference type="GO" id="GO:0045454">
    <property type="term" value="P:cell redox homeostasis"/>
    <property type="evidence" value="ECO:0007669"/>
    <property type="project" value="TreeGrafter"/>
</dbReference>
<evidence type="ECO:0000259" key="11">
    <source>
        <dbReference type="PROSITE" id="PS51352"/>
    </source>
</evidence>
<proteinExistence type="inferred from homology"/>
<dbReference type="PRINTS" id="PR00421">
    <property type="entry name" value="THIOREDOXIN"/>
</dbReference>
<keyword evidence="3" id="KW-0813">Transport</keyword>
<dbReference type="InterPro" id="IPR005746">
    <property type="entry name" value="Thioredoxin"/>
</dbReference>